<dbReference type="InterPro" id="IPR015083">
    <property type="entry name" value="NorB/c/GfsB-D-like_docking"/>
</dbReference>
<dbReference type="Pfam" id="PF08990">
    <property type="entry name" value="Docking"/>
    <property type="match status" value="1"/>
</dbReference>
<dbReference type="PROSITE" id="PS00606">
    <property type="entry name" value="KS3_1"/>
    <property type="match status" value="2"/>
</dbReference>
<evidence type="ECO:0000256" key="4">
    <source>
        <dbReference type="ARBA" id="ARBA00022679"/>
    </source>
</evidence>
<accession>A0ABV9CSW3</accession>
<dbReference type="Pfam" id="PF22953">
    <property type="entry name" value="SpnB_Rossmann"/>
    <property type="match status" value="1"/>
</dbReference>
<evidence type="ECO:0000259" key="9">
    <source>
        <dbReference type="PROSITE" id="PS52004"/>
    </source>
</evidence>
<keyword evidence="6" id="KW-0511">Multifunctional enzyme</keyword>
<dbReference type="SUPFAM" id="SSF53901">
    <property type="entry name" value="Thiolase-like"/>
    <property type="match status" value="2"/>
</dbReference>
<dbReference type="InterPro" id="IPR018201">
    <property type="entry name" value="Ketoacyl_synth_AS"/>
</dbReference>
<keyword evidence="3" id="KW-0597">Phosphoprotein</keyword>
<dbReference type="PROSITE" id="PS00012">
    <property type="entry name" value="PHOSPHOPANTETHEINE"/>
    <property type="match status" value="1"/>
</dbReference>
<dbReference type="Pfam" id="PF08659">
    <property type="entry name" value="KR"/>
    <property type="match status" value="1"/>
</dbReference>
<evidence type="ECO:0000256" key="3">
    <source>
        <dbReference type="ARBA" id="ARBA00022553"/>
    </source>
</evidence>
<evidence type="ECO:0000256" key="1">
    <source>
        <dbReference type="ARBA" id="ARBA00001957"/>
    </source>
</evidence>
<dbReference type="SUPFAM" id="SSF101173">
    <property type="entry name" value="Docking domain B of the erythromycin polyketide synthase (DEBS)"/>
    <property type="match status" value="1"/>
</dbReference>
<dbReference type="SMART" id="SM00827">
    <property type="entry name" value="PKS_AT"/>
    <property type="match status" value="1"/>
</dbReference>
<dbReference type="CDD" id="cd08952">
    <property type="entry name" value="KR_1_SDR_x"/>
    <property type="match status" value="1"/>
</dbReference>
<dbReference type="Gene3D" id="3.40.50.11460">
    <property type="match status" value="1"/>
</dbReference>
<dbReference type="PROSITE" id="PS52004">
    <property type="entry name" value="KS3_2"/>
    <property type="match status" value="2"/>
</dbReference>
<dbReference type="PANTHER" id="PTHR43775:SF51">
    <property type="entry name" value="INACTIVE PHENOLPHTHIOCEROL SYNTHESIS POLYKETIDE SYNTHASE TYPE I PKS1-RELATED"/>
    <property type="match status" value="1"/>
</dbReference>
<dbReference type="PROSITE" id="PS50075">
    <property type="entry name" value="CARRIER"/>
    <property type="match status" value="1"/>
</dbReference>
<dbReference type="CDD" id="cd00833">
    <property type="entry name" value="PKS"/>
    <property type="match status" value="2"/>
</dbReference>
<evidence type="ECO:0000256" key="5">
    <source>
        <dbReference type="ARBA" id="ARBA00023194"/>
    </source>
</evidence>
<evidence type="ECO:0000313" key="10">
    <source>
        <dbReference type="EMBL" id="MFC4535650.1"/>
    </source>
</evidence>
<dbReference type="SUPFAM" id="SSF51735">
    <property type="entry name" value="NAD(P)-binding Rossmann-fold domains"/>
    <property type="match status" value="2"/>
</dbReference>
<dbReference type="SUPFAM" id="SSF55048">
    <property type="entry name" value="Probable ACP-binding domain of malonyl-CoA ACP transacylase"/>
    <property type="match status" value="1"/>
</dbReference>
<dbReference type="InterPro" id="IPR057326">
    <property type="entry name" value="KR_dom"/>
</dbReference>
<evidence type="ECO:0000256" key="7">
    <source>
        <dbReference type="ARBA" id="ARBA00023315"/>
    </source>
</evidence>
<dbReference type="InterPro" id="IPR050091">
    <property type="entry name" value="PKS_NRPS_Biosynth_Enz"/>
</dbReference>
<dbReference type="Gene3D" id="3.40.366.10">
    <property type="entry name" value="Malonyl-Coenzyme A Acyl Carrier Protein, domain 2"/>
    <property type="match status" value="1"/>
</dbReference>
<dbReference type="InterPro" id="IPR016039">
    <property type="entry name" value="Thiolase-like"/>
</dbReference>
<dbReference type="InterPro" id="IPR036299">
    <property type="entry name" value="Polyketide_synth_docking_sf"/>
</dbReference>
<dbReference type="InterPro" id="IPR014043">
    <property type="entry name" value="Acyl_transferase_dom"/>
</dbReference>
<dbReference type="InterPro" id="IPR014030">
    <property type="entry name" value="Ketoacyl_synth_N"/>
</dbReference>
<dbReference type="InterPro" id="IPR016036">
    <property type="entry name" value="Malonyl_transacylase_ACP-bd"/>
</dbReference>
<dbReference type="InterPro" id="IPR001227">
    <property type="entry name" value="Ac_transferase_dom_sf"/>
</dbReference>
<dbReference type="InterPro" id="IPR036736">
    <property type="entry name" value="ACP-like_sf"/>
</dbReference>
<protein>
    <submittedName>
        <fullName evidence="10">Beta-ketoacyl synthase N-terminal-like domain-containing protein</fullName>
    </submittedName>
</protein>
<keyword evidence="11" id="KW-1185">Reference proteome</keyword>
<dbReference type="SMART" id="SM00823">
    <property type="entry name" value="PKS_PP"/>
    <property type="match status" value="1"/>
</dbReference>
<dbReference type="InterPro" id="IPR013968">
    <property type="entry name" value="PKS_KR"/>
</dbReference>
<evidence type="ECO:0000313" key="11">
    <source>
        <dbReference type="Proteomes" id="UP001596004"/>
    </source>
</evidence>
<dbReference type="InterPro" id="IPR032821">
    <property type="entry name" value="PKS_assoc"/>
</dbReference>
<comment type="caution">
    <text evidence="10">The sequence shown here is derived from an EMBL/GenBank/DDBJ whole genome shotgun (WGS) entry which is preliminary data.</text>
</comment>
<dbReference type="Gene3D" id="3.40.47.10">
    <property type="match status" value="2"/>
</dbReference>
<dbReference type="Proteomes" id="UP001596004">
    <property type="component" value="Unassembled WGS sequence"/>
</dbReference>
<feature type="domain" description="Ketosynthase family 3 (KS3)" evidence="9">
    <location>
        <begin position="1451"/>
        <end position="1788"/>
    </location>
</feature>
<dbReference type="InterPro" id="IPR014031">
    <property type="entry name" value="Ketoacyl_synth_C"/>
</dbReference>
<dbReference type="InterPro" id="IPR009081">
    <property type="entry name" value="PP-bd_ACP"/>
</dbReference>
<dbReference type="SUPFAM" id="SSF52151">
    <property type="entry name" value="FabD/lysophospholipase-like"/>
    <property type="match status" value="1"/>
</dbReference>
<dbReference type="Pfam" id="PF16197">
    <property type="entry name" value="KAsynt_C_assoc"/>
    <property type="match status" value="1"/>
</dbReference>
<proteinExistence type="predicted"/>
<dbReference type="Pfam" id="PF02801">
    <property type="entry name" value="Ketoacyl-synt_C"/>
    <property type="match status" value="2"/>
</dbReference>
<dbReference type="InterPro" id="IPR020841">
    <property type="entry name" value="PKS_Beta-ketoAc_synthase_dom"/>
</dbReference>
<evidence type="ECO:0000256" key="2">
    <source>
        <dbReference type="ARBA" id="ARBA00022450"/>
    </source>
</evidence>
<dbReference type="InterPro" id="IPR055123">
    <property type="entry name" value="SpnB-like_Rossmann"/>
</dbReference>
<sequence>MNEEKYAEYLKRVTGDLYRTRQRLREVEERAREPIAVVGMACRYPGGVRSPEDLWRLVRDGRDATSRFPTDRGWQVSVPLDGGFLHDVADFDAGFFGISPREASAMDPQQRLLLETAWELFELAGIDPVSLRGSDTGVFVGLSDQDYGAVARVPGAGLEGHLLTGLTTSVASGRIAYTFGFEGPALTVDTACSSSMVAMHLAGQSLRGGECSFAVAGGVAVMTTPAVFHEFALQNGLARDGRCKPFAAAADGTGWGEGVGLLLLERLSDAKRNGHRILAVLRGSAVNQDGASNGLTAPNGAAQERVIRQALANARLAPPDVDAVEAHGTGTTLGDPIEARALLAIYGRNRQADRPLWLGSVKSNIGHTQAAAGVAGVLKMIMAMRHGVLPKTLHIDRSTPHVDWSSGAVRLLTEQVPWPSAGHPRRAAVSSFSISGTNAHVIIEQAPDTVTGTAPPANAPNVPWLLSAKTEDAVRLQARRLLEHLDGRADAGTEDIGLSLATTRAHFRQRAAVVAGDRAGYVSALTALANGVPAAGVSTGTAGPERGGTVFLCAGQGSQRLAMGRELARAHPVFADAFDEMCALFDGRLDVPLREVVFAEEGSRESGLLDLTAFTQAALFSVEVALIRLFTSLGLRPDFLAGHSIGEVAAAHVAGVLSAADAAVLVAARGRLMQALPSGGAMVAINAAEPEVVASLVGCLGEVGIAAVNGPRSVVISGDEERVLRIAAAWRARGTRTKRLRVSHAFHSPSMEPMLAGFGAVVAGLVLNPPRVPIVSTLTGALVTDEMTTAEYWVRQARGTVRFHDCVGTLKTLGVTRFIEVGPDGALTALGRDGSDDGAAAFIPVLLGGDDEVAAVSTAVAQAHVAGAAVDWAAFFAGGDARPVDLPTYPFQRERHWAGPPRQSIDSWGYRVGWTPLPVDPRPGLHGRWLLVSSAAGTDGPLVAMADRALREHGADVVHLQVDLSGLDRDALAARLAQVCQEAVGVLSLLAVGEDPAGTTLTLLNALGDAALPARLWCVTRGAVAIGDTDRVHGHEQAAVWGLGRTAALEHPSRWGGLVDVHDLQTGPARALLACALARADGEDQIAIRPAGMFGRRLNRVALAETVGETWVPAGTTLVVGELGELEAEFSRWLRDCRAEHVVFAGATDSAALGRLLAELPAEYPLTTVIHVGGARLPVALAELNATELAEQLTGGTTPGSLLAEVGNHASLRTVVFSCPLAGVFGGTGYGAQAAVAALSDSLAARGDEHGVRILSLSFGPWAGRDGAGETDGHGLREMATTPALAALRAAIGSGHRSLLIADLDWARFLSSYTSLRPSRLVADLPEARHRDGERRGPRDNRLATRLAGLQAADGDRYLLDLVRSAAAAVLGHRSARAIDPGLSFRDAGFESLTAVRLRDELAAATGLRLPATMVFDHPTPQELAVFLRASAMGVSEDSPAAPRGAGDVHDEPIAIVGMACRYPGGVATPEQLWRLVLSGGDAIGPFPADRGWDVDRLYHPDPARQGTSYTRFGGFVHDATEFDSEFFGISPREALAMDPQQRLLLEASWEVFERAGIDPRSMRGTPAGVFAGVSGRDYAGSLAGTPEQVAGLLLTGNATSVVSGRVAFTFGFEGPALTVDTACSSSLVAVHLAAQSLRSGECALALAGGVTVMSTPIEFVEFSRQRGLAPDGRCKSFAAAADGTGWGEGVGVLLLERLSDARRNGHRVLAVVRGSAVNQDGASNGLAAPNGSAQRRVIRQALANAGLGVADVDVVEAHGTGTTLGDPIEAQALLATYGQGRPVDRPL</sequence>
<dbReference type="Pfam" id="PF00109">
    <property type="entry name" value="ketoacyl-synt"/>
    <property type="match status" value="2"/>
</dbReference>
<dbReference type="InterPro" id="IPR036291">
    <property type="entry name" value="NAD(P)-bd_dom_sf"/>
</dbReference>
<evidence type="ECO:0000259" key="8">
    <source>
        <dbReference type="PROSITE" id="PS50075"/>
    </source>
</evidence>
<keyword evidence="5" id="KW-0045">Antibiotic biosynthesis</keyword>
<dbReference type="Gene3D" id="1.10.1200.10">
    <property type="entry name" value="ACP-like"/>
    <property type="match status" value="1"/>
</dbReference>
<dbReference type="Pfam" id="PF00550">
    <property type="entry name" value="PP-binding"/>
    <property type="match status" value="1"/>
</dbReference>
<gene>
    <name evidence="10" type="ORF">ACFO60_33220</name>
</gene>
<dbReference type="InterPro" id="IPR006162">
    <property type="entry name" value="Ppantetheine_attach_site"/>
</dbReference>
<dbReference type="Gene3D" id="3.40.50.720">
    <property type="entry name" value="NAD(P)-binding Rossmann-like Domain"/>
    <property type="match status" value="1"/>
</dbReference>
<dbReference type="InterPro" id="IPR016035">
    <property type="entry name" value="Acyl_Trfase/lysoPLipase"/>
</dbReference>
<keyword evidence="4" id="KW-0808">Transferase</keyword>
<dbReference type="SMART" id="SM00825">
    <property type="entry name" value="PKS_KS"/>
    <property type="match status" value="2"/>
</dbReference>
<keyword evidence="7" id="KW-0012">Acyltransferase</keyword>
<feature type="domain" description="Carrier" evidence="8">
    <location>
        <begin position="1357"/>
        <end position="1432"/>
    </location>
</feature>
<evidence type="ECO:0000256" key="6">
    <source>
        <dbReference type="ARBA" id="ARBA00023268"/>
    </source>
</evidence>
<dbReference type="SUPFAM" id="SSF47336">
    <property type="entry name" value="ACP-like"/>
    <property type="match status" value="1"/>
</dbReference>
<dbReference type="SMART" id="SM00822">
    <property type="entry name" value="PKS_KR"/>
    <property type="match status" value="1"/>
</dbReference>
<dbReference type="RefSeq" id="WP_380848623.1">
    <property type="nucleotide sequence ID" value="NZ_JBHSFP010000034.1"/>
</dbReference>
<dbReference type="InterPro" id="IPR020806">
    <property type="entry name" value="PKS_PP-bd"/>
</dbReference>
<dbReference type="EMBL" id="JBHSFP010000034">
    <property type="protein sequence ID" value="MFC4535650.1"/>
    <property type="molecule type" value="Genomic_DNA"/>
</dbReference>
<dbReference type="Gene3D" id="3.30.70.3290">
    <property type="match status" value="1"/>
</dbReference>
<organism evidence="10 11">
    <name type="scientific">Sphaerisporangium dianthi</name>
    <dbReference type="NCBI Taxonomy" id="1436120"/>
    <lineage>
        <taxon>Bacteria</taxon>
        <taxon>Bacillati</taxon>
        <taxon>Actinomycetota</taxon>
        <taxon>Actinomycetes</taxon>
        <taxon>Streptosporangiales</taxon>
        <taxon>Streptosporangiaceae</taxon>
        <taxon>Sphaerisporangium</taxon>
    </lineage>
</organism>
<feature type="domain" description="Ketosynthase family 3 (KS3)" evidence="9">
    <location>
        <begin position="32"/>
        <end position="445"/>
    </location>
</feature>
<comment type="cofactor">
    <cofactor evidence="1">
        <name>pantetheine 4'-phosphate</name>
        <dbReference type="ChEBI" id="CHEBI:47942"/>
    </cofactor>
</comment>
<keyword evidence="2" id="KW-0596">Phosphopantetheine</keyword>
<feature type="non-terminal residue" evidence="10">
    <location>
        <position position="1788"/>
    </location>
</feature>
<reference evidence="11" key="1">
    <citation type="journal article" date="2019" name="Int. J. Syst. Evol. Microbiol.">
        <title>The Global Catalogue of Microorganisms (GCM) 10K type strain sequencing project: providing services to taxonomists for standard genome sequencing and annotation.</title>
        <authorList>
            <consortium name="The Broad Institute Genomics Platform"/>
            <consortium name="The Broad Institute Genome Sequencing Center for Infectious Disease"/>
            <person name="Wu L."/>
            <person name="Ma J."/>
        </authorList>
    </citation>
    <scope>NUCLEOTIDE SEQUENCE [LARGE SCALE GENOMIC DNA]</scope>
    <source>
        <strain evidence="11">CGMCC 4.7132</strain>
    </source>
</reference>
<dbReference type="PANTHER" id="PTHR43775">
    <property type="entry name" value="FATTY ACID SYNTHASE"/>
    <property type="match status" value="1"/>
</dbReference>
<name>A0ABV9CSW3_9ACTN</name>
<dbReference type="Pfam" id="PF00698">
    <property type="entry name" value="Acyl_transf_1"/>
    <property type="match status" value="1"/>
</dbReference>
<dbReference type="SMART" id="SM01294">
    <property type="entry name" value="PKS_PP_betabranch"/>
    <property type="match status" value="1"/>
</dbReference>